<organism evidence="1 2">
    <name type="scientific">Hibiscus sabdariffa</name>
    <name type="common">roselle</name>
    <dbReference type="NCBI Taxonomy" id="183260"/>
    <lineage>
        <taxon>Eukaryota</taxon>
        <taxon>Viridiplantae</taxon>
        <taxon>Streptophyta</taxon>
        <taxon>Embryophyta</taxon>
        <taxon>Tracheophyta</taxon>
        <taxon>Spermatophyta</taxon>
        <taxon>Magnoliopsida</taxon>
        <taxon>eudicotyledons</taxon>
        <taxon>Gunneridae</taxon>
        <taxon>Pentapetalae</taxon>
        <taxon>rosids</taxon>
        <taxon>malvids</taxon>
        <taxon>Malvales</taxon>
        <taxon>Malvaceae</taxon>
        <taxon>Malvoideae</taxon>
        <taxon>Hibiscus</taxon>
    </lineage>
</organism>
<evidence type="ECO:0008006" key="3">
    <source>
        <dbReference type="Google" id="ProtNLM"/>
    </source>
</evidence>
<comment type="caution">
    <text evidence="1">The sequence shown here is derived from an EMBL/GenBank/DDBJ whole genome shotgun (WGS) entry which is preliminary data.</text>
</comment>
<protein>
    <recommendedName>
        <fullName evidence="3">DUF4216 domain-containing protein</fullName>
    </recommendedName>
</protein>
<proteinExistence type="predicted"/>
<dbReference type="Proteomes" id="UP001472677">
    <property type="component" value="Unassembled WGS sequence"/>
</dbReference>
<sequence length="80" mass="9197">MDEPYVFSSQVKQVFYCHDPTDLGWYVVLRNTPGHLVDIGDGGNMPRRKITSLRTVRDPPLEEEINPEEETGVCHILKWA</sequence>
<name>A0ABR2D9I0_9ROSI</name>
<gene>
    <name evidence="1" type="ORF">V6N12_076344</name>
</gene>
<evidence type="ECO:0000313" key="2">
    <source>
        <dbReference type="Proteomes" id="UP001472677"/>
    </source>
</evidence>
<evidence type="ECO:0000313" key="1">
    <source>
        <dbReference type="EMBL" id="KAK8533063.1"/>
    </source>
</evidence>
<accession>A0ABR2D9I0</accession>
<keyword evidence="2" id="KW-1185">Reference proteome</keyword>
<dbReference type="EMBL" id="JBBPBM010000033">
    <property type="protein sequence ID" value="KAK8533063.1"/>
    <property type="molecule type" value="Genomic_DNA"/>
</dbReference>
<reference evidence="1 2" key="1">
    <citation type="journal article" date="2024" name="G3 (Bethesda)">
        <title>Genome assembly of Hibiscus sabdariffa L. provides insights into metabolisms of medicinal natural products.</title>
        <authorList>
            <person name="Kim T."/>
        </authorList>
    </citation>
    <scope>NUCLEOTIDE SEQUENCE [LARGE SCALE GENOMIC DNA]</scope>
    <source>
        <strain evidence="1">TK-2024</strain>
        <tissue evidence="1">Old leaves</tissue>
    </source>
</reference>